<dbReference type="Gramene" id="TuG1812G0500002438.01.T03">
    <property type="protein sequence ID" value="TuG1812G0500002438.01.T03.cds468108"/>
    <property type="gene ID" value="TuG1812G0500002438.01"/>
</dbReference>
<name>A0A8R7QGA7_TRIUA</name>
<reference evidence="3" key="1">
    <citation type="journal article" date="2013" name="Nature">
        <title>Draft genome of the wheat A-genome progenitor Triticum urartu.</title>
        <authorList>
            <person name="Ling H.Q."/>
            <person name="Zhao S."/>
            <person name="Liu D."/>
            <person name="Wang J."/>
            <person name="Sun H."/>
            <person name="Zhang C."/>
            <person name="Fan H."/>
            <person name="Li D."/>
            <person name="Dong L."/>
            <person name="Tao Y."/>
            <person name="Gao C."/>
            <person name="Wu H."/>
            <person name="Li Y."/>
            <person name="Cui Y."/>
            <person name="Guo X."/>
            <person name="Zheng S."/>
            <person name="Wang B."/>
            <person name="Yu K."/>
            <person name="Liang Q."/>
            <person name="Yang W."/>
            <person name="Lou X."/>
            <person name="Chen J."/>
            <person name="Feng M."/>
            <person name="Jian J."/>
            <person name="Zhang X."/>
            <person name="Luo G."/>
            <person name="Jiang Y."/>
            <person name="Liu J."/>
            <person name="Wang Z."/>
            <person name="Sha Y."/>
            <person name="Zhang B."/>
            <person name="Wu H."/>
            <person name="Tang D."/>
            <person name="Shen Q."/>
            <person name="Xue P."/>
            <person name="Zou S."/>
            <person name="Wang X."/>
            <person name="Liu X."/>
            <person name="Wang F."/>
            <person name="Yang Y."/>
            <person name="An X."/>
            <person name="Dong Z."/>
            <person name="Zhang K."/>
            <person name="Zhang X."/>
            <person name="Luo M.C."/>
            <person name="Dvorak J."/>
            <person name="Tong Y."/>
            <person name="Wang J."/>
            <person name="Yang H."/>
            <person name="Li Z."/>
            <person name="Wang D."/>
            <person name="Zhang A."/>
            <person name="Wang J."/>
        </authorList>
    </citation>
    <scope>NUCLEOTIDE SEQUENCE</scope>
    <source>
        <strain evidence="3">cv. G1812</strain>
    </source>
</reference>
<evidence type="ECO:0000256" key="1">
    <source>
        <dbReference type="SAM" id="MobiDB-lite"/>
    </source>
</evidence>
<gene>
    <name evidence="2" type="primary">LOC125509343</name>
</gene>
<protein>
    <submittedName>
        <fullName evidence="2">Uncharacterized protein</fullName>
    </submittedName>
</protein>
<evidence type="ECO:0000313" key="2">
    <source>
        <dbReference type="EnsemblPlants" id="TuG1812G0500002438.01.T03.cds468108"/>
    </source>
</evidence>
<dbReference type="Proteomes" id="UP000015106">
    <property type="component" value="Chromosome 5"/>
</dbReference>
<reference evidence="2" key="3">
    <citation type="submission" date="2022-06" db="UniProtKB">
        <authorList>
            <consortium name="EnsemblPlants"/>
        </authorList>
    </citation>
    <scope>IDENTIFICATION</scope>
</reference>
<keyword evidence="3" id="KW-1185">Reference proteome</keyword>
<accession>A0A8R7QGA7</accession>
<dbReference type="AlphaFoldDB" id="A0A8R7QGA7"/>
<reference evidence="2" key="2">
    <citation type="submission" date="2018-03" db="EMBL/GenBank/DDBJ databases">
        <title>The Triticum urartu genome reveals the dynamic nature of wheat genome evolution.</title>
        <authorList>
            <person name="Ling H."/>
            <person name="Ma B."/>
            <person name="Shi X."/>
            <person name="Liu H."/>
            <person name="Dong L."/>
            <person name="Sun H."/>
            <person name="Cao Y."/>
            <person name="Gao Q."/>
            <person name="Zheng S."/>
            <person name="Li Y."/>
            <person name="Yu Y."/>
            <person name="Du H."/>
            <person name="Qi M."/>
            <person name="Li Y."/>
            <person name="Yu H."/>
            <person name="Cui Y."/>
            <person name="Wang N."/>
            <person name="Chen C."/>
            <person name="Wu H."/>
            <person name="Zhao Y."/>
            <person name="Zhang J."/>
            <person name="Li Y."/>
            <person name="Zhou W."/>
            <person name="Zhang B."/>
            <person name="Hu W."/>
            <person name="Eijk M."/>
            <person name="Tang J."/>
            <person name="Witsenboer H."/>
            <person name="Zhao S."/>
            <person name="Li Z."/>
            <person name="Zhang A."/>
            <person name="Wang D."/>
            <person name="Liang C."/>
        </authorList>
    </citation>
    <scope>NUCLEOTIDE SEQUENCE [LARGE SCALE GENOMIC DNA]</scope>
    <source>
        <strain evidence="2">cv. G1812</strain>
    </source>
</reference>
<proteinExistence type="predicted"/>
<evidence type="ECO:0000313" key="3">
    <source>
        <dbReference type="Proteomes" id="UP000015106"/>
    </source>
</evidence>
<sequence length="124" mass="13373">MSHATKPWDLSHPGPFKSNRSNKQAGLPVVAPHCHSLRDTAPSIAGSSSHHHHFKCKASHTLSQSSAPHHSASCSLGTCIGFAAHSHIPINPQARKMKVKAHAIAHPCDLYFCSRFDVLECLNG</sequence>
<feature type="region of interest" description="Disordered" evidence="1">
    <location>
        <begin position="1"/>
        <end position="29"/>
    </location>
</feature>
<dbReference type="EnsemblPlants" id="TuG1812G0500002438.01.T03">
    <property type="protein sequence ID" value="TuG1812G0500002438.01.T03.cds468108"/>
    <property type="gene ID" value="TuG1812G0500002438.01"/>
</dbReference>
<organism evidence="2 3">
    <name type="scientific">Triticum urartu</name>
    <name type="common">Red wild einkorn</name>
    <name type="synonym">Crithodium urartu</name>
    <dbReference type="NCBI Taxonomy" id="4572"/>
    <lineage>
        <taxon>Eukaryota</taxon>
        <taxon>Viridiplantae</taxon>
        <taxon>Streptophyta</taxon>
        <taxon>Embryophyta</taxon>
        <taxon>Tracheophyta</taxon>
        <taxon>Spermatophyta</taxon>
        <taxon>Magnoliopsida</taxon>
        <taxon>Liliopsida</taxon>
        <taxon>Poales</taxon>
        <taxon>Poaceae</taxon>
        <taxon>BOP clade</taxon>
        <taxon>Pooideae</taxon>
        <taxon>Triticodae</taxon>
        <taxon>Triticeae</taxon>
        <taxon>Triticinae</taxon>
        <taxon>Triticum</taxon>
    </lineage>
</organism>